<name>A0ABY4RZJ6_AQUTE</name>
<dbReference type="RefSeq" id="WP_250194053.1">
    <property type="nucleotide sequence ID" value="NZ_CP097635.1"/>
</dbReference>
<keyword evidence="2 3" id="KW-0732">Signal</keyword>
<dbReference type="Proteomes" id="UP001056201">
    <property type="component" value="Chromosome 1"/>
</dbReference>
<reference evidence="5" key="1">
    <citation type="submission" date="2022-05" db="EMBL/GenBank/DDBJ databases">
        <title>An RpoN-dependent PEP-CTERM gene is involved in floc formation of an Aquincola tertiaricarbonis strain.</title>
        <authorList>
            <person name="Qiu D."/>
            <person name="Xia M."/>
        </authorList>
    </citation>
    <scope>NUCLEOTIDE SEQUENCE</scope>
    <source>
        <strain evidence="5">RN12</strain>
    </source>
</reference>
<proteinExistence type="inferred from homology"/>
<dbReference type="InterPro" id="IPR051010">
    <property type="entry name" value="BCAA_transport"/>
</dbReference>
<feature type="domain" description="Leucine-binding protein" evidence="4">
    <location>
        <begin position="25"/>
        <end position="360"/>
    </location>
</feature>
<feature type="chain" id="PRO_5047390231" evidence="3">
    <location>
        <begin position="24"/>
        <end position="391"/>
    </location>
</feature>
<evidence type="ECO:0000256" key="1">
    <source>
        <dbReference type="ARBA" id="ARBA00010062"/>
    </source>
</evidence>
<dbReference type="InterPro" id="IPR028081">
    <property type="entry name" value="Leu-bd"/>
</dbReference>
<dbReference type="SUPFAM" id="SSF53822">
    <property type="entry name" value="Periplasmic binding protein-like I"/>
    <property type="match status" value="1"/>
</dbReference>
<protein>
    <submittedName>
        <fullName evidence="5">Penicillin-binding protein activator</fullName>
    </submittedName>
</protein>
<evidence type="ECO:0000256" key="2">
    <source>
        <dbReference type="ARBA" id="ARBA00022729"/>
    </source>
</evidence>
<evidence type="ECO:0000259" key="4">
    <source>
        <dbReference type="Pfam" id="PF13458"/>
    </source>
</evidence>
<comment type="similarity">
    <text evidence="1">Belongs to the leucine-binding protein family.</text>
</comment>
<dbReference type="EMBL" id="CP097635">
    <property type="protein sequence ID" value="URI05788.1"/>
    <property type="molecule type" value="Genomic_DNA"/>
</dbReference>
<dbReference type="PANTHER" id="PTHR30483:SF6">
    <property type="entry name" value="PERIPLASMIC BINDING PROTEIN OF ABC TRANSPORTER FOR NATURAL AMINO ACIDS"/>
    <property type="match status" value="1"/>
</dbReference>
<evidence type="ECO:0000256" key="3">
    <source>
        <dbReference type="SAM" id="SignalP"/>
    </source>
</evidence>
<evidence type="ECO:0000313" key="5">
    <source>
        <dbReference type="EMBL" id="URI05788.1"/>
    </source>
</evidence>
<dbReference type="Pfam" id="PF13458">
    <property type="entry name" value="Peripla_BP_6"/>
    <property type="match status" value="1"/>
</dbReference>
<evidence type="ECO:0000313" key="6">
    <source>
        <dbReference type="Proteomes" id="UP001056201"/>
    </source>
</evidence>
<organism evidence="5 6">
    <name type="scientific">Aquincola tertiaricarbonis</name>
    <dbReference type="NCBI Taxonomy" id="391953"/>
    <lineage>
        <taxon>Bacteria</taxon>
        <taxon>Pseudomonadati</taxon>
        <taxon>Pseudomonadota</taxon>
        <taxon>Betaproteobacteria</taxon>
        <taxon>Burkholderiales</taxon>
        <taxon>Sphaerotilaceae</taxon>
        <taxon>Aquincola</taxon>
    </lineage>
</organism>
<accession>A0ABY4RZJ6</accession>
<dbReference type="InterPro" id="IPR028082">
    <property type="entry name" value="Peripla_BP_I"/>
</dbReference>
<feature type="signal peptide" evidence="3">
    <location>
        <begin position="1"/>
        <end position="23"/>
    </location>
</feature>
<keyword evidence="6" id="KW-1185">Reference proteome</keyword>
<gene>
    <name evidence="5" type="ORF">MW290_07480</name>
</gene>
<sequence length="391" mass="41125">MRPHALLRVAAAALAFGVAGVSAQTLKVGAALDLSGPFAGPGAEVRDGLNLGLKLLGGKLGGQPAELLVADTAGNPQQARQVVERFLQQDKVNLFTGPVASNVALAVAPLLAAAKVPYLTPNAGPSQLAGAQCSPYFFGVSYQNDAMHEAAGQYAASKGYKKVIALAPNYPAGKDAVNGFKRLYKQPLADEIYTKLGQLDFAAELAQLRAAKPDAIYIFQPGGMGINFIKQFAGAGLAKDVVLISSPFTADEDIIPAVGESMVGLYNASSWAHDLDNPANKTFVAEFRKAYGRTPSLYAAFAYDVVYAMDTAVRLAGAKATDKDALRQALARGGFPSVRGAVKYGPNQFITQDYYLRLVVKGADGKVTNQLQPGKLLSGHQDAYAPECKLS</sequence>
<dbReference type="Gene3D" id="3.40.50.2300">
    <property type="match status" value="2"/>
</dbReference>
<dbReference type="PANTHER" id="PTHR30483">
    <property type="entry name" value="LEUCINE-SPECIFIC-BINDING PROTEIN"/>
    <property type="match status" value="1"/>
</dbReference>